<protein>
    <submittedName>
        <fullName evidence="2">Uncharacterized protein</fullName>
    </submittedName>
</protein>
<name>A0ABT0H8R9_9FLAO</name>
<evidence type="ECO:0000256" key="1">
    <source>
        <dbReference type="SAM" id="SignalP"/>
    </source>
</evidence>
<dbReference type="EMBL" id="JALPQF010000005">
    <property type="protein sequence ID" value="MCK8480414.1"/>
    <property type="molecule type" value="Genomic_DNA"/>
</dbReference>
<evidence type="ECO:0000313" key="2">
    <source>
        <dbReference type="EMBL" id="MCK8480414.1"/>
    </source>
</evidence>
<sequence length="253" mass="28705">MKTKHLLSKVLLVFFMSITTVLTAQNVFDTELDFNQSILTSETIDLRTYEISLDENIQYDFSNAPKSITQNDAQENLAAFAFNMIAFGAGFGFTDLETLWCLHAAYYLRFATFSNKAAYAALGVGYNYTNAEFLTVGLLDLSLRVMMLSVLSKRFQQVRAQYGVFAKYAFGTNKFEDGFKNDLTRFSFGLFVGLHILLTKQWSMMVQTDLLTVEKQTLKSDGNEVTNNQTYGFINKNNLLILSLIFTLPDSKR</sequence>
<feature type="chain" id="PRO_5045367968" evidence="1">
    <location>
        <begin position="25"/>
        <end position="253"/>
    </location>
</feature>
<comment type="caution">
    <text evidence="2">The sequence shown here is derived from an EMBL/GenBank/DDBJ whole genome shotgun (WGS) entry which is preliminary data.</text>
</comment>
<accession>A0ABT0H8R9</accession>
<keyword evidence="1" id="KW-0732">Signal</keyword>
<reference evidence="2" key="1">
    <citation type="submission" date="2022-04" db="EMBL/GenBank/DDBJ databases">
        <authorList>
            <person name="Ren T."/>
        </authorList>
    </citation>
    <scope>NUCLEOTIDE SEQUENCE</scope>
    <source>
        <strain evidence="2">F63249</strain>
    </source>
</reference>
<dbReference type="RefSeq" id="WP_248412523.1">
    <property type="nucleotide sequence ID" value="NZ_JALPQF010000005.1"/>
</dbReference>
<evidence type="ECO:0000313" key="3">
    <source>
        <dbReference type="Proteomes" id="UP001203687"/>
    </source>
</evidence>
<keyword evidence="3" id="KW-1185">Reference proteome</keyword>
<dbReference type="Proteomes" id="UP001203687">
    <property type="component" value="Unassembled WGS sequence"/>
</dbReference>
<gene>
    <name evidence="2" type="ORF">MUY34_07270</name>
</gene>
<feature type="signal peptide" evidence="1">
    <location>
        <begin position="1"/>
        <end position="24"/>
    </location>
</feature>
<proteinExistence type="predicted"/>
<organism evidence="2 3">
    <name type="scientific">Psychroserpens algicola</name>
    <dbReference type="NCBI Taxonomy" id="1719034"/>
    <lineage>
        <taxon>Bacteria</taxon>
        <taxon>Pseudomonadati</taxon>
        <taxon>Bacteroidota</taxon>
        <taxon>Flavobacteriia</taxon>
        <taxon>Flavobacteriales</taxon>
        <taxon>Flavobacteriaceae</taxon>
        <taxon>Psychroserpens</taxon>
    </lineage>
</organism>